<dbReference type="Proteomes" id="UP000029994">
    <property type="component" value="Unassembled WGS sequence"/>
</dbReference>
<dbReference type="EMBL" id="JMCG01000001">
    <property type="protein sequence ID" value="KGK12441.1"/>
    <property type="molecule type" value="Genomic_DNA"/>
</dbReference>
<dbReference type="AlphaFoldDB" id="A0A099LYK1"/>
<sequence length="171" mass="19136">MLKIIDVDWESGYELELEFSDGFRGIADLTAIFETEAFSQVDSFTEFSLEGTYIDWGVAEISATKLRQLAEEQGKYLEAKERAISPDDIEAVLKQAAWDSITLNRPDILQAAIRGYIEEYGVQNVQLKTNLKSRPSIYKALSPHTSPKFDTLVQLAHGALAVKAENEAFSQ</sequence>
<dbReference type="PANTHER" id="PTHR40275:SF1">
    <property type="entry name" value="SSL7038 PROTEIN"/>
    <property type="match status" value="1"/>
</dbReference>
<dbReference type="eggNOG" id="COG3636">
    <property type="taxonomic scope" value="Bacteria"/>
</dbReference>
<dbReference type="GeneID" id="43684333"/>
<evidence type="ECO:0008006" key="3">
    <source>
        <dbReference type="Google" id="ProtNLM"/>
    </source>
</evidence>
<dbReference type="Gene3D" id="3.30.2020.10">
    <property type="entry name" value="NE0471-like N-terminal domain"/>
    <property type="match status" value="1"/>
</dbReference>
<accession>A0A099LYK1</accession>
<dbReference type="InterPro" id="IPR036782">
    <property type="entry name" value="NE0471-like_N"/>
</dbReference>
<name>A0A099LYK1_9VIBR</name>
<dbReference type="InterPro" id="IPR014057">
    <property type="entry name" value="HI1420"/>
</dbReference>
<proteinExistence type="predicted"/>
<evidence type="ECO:0000313" key="1">
    <source>
        <dbReference type="EMBL" id="KGK12441.1"/>
    </source>
</evidence>
<gene>
    <name evidence="1" type="ORF">EA26_14470</name>
</gene>
<evidence type="ECO:0000313" key="2">
    <source>
        <dbReference type="Proteomes" id="UP000029994"/>
    </source>
</evidence>
<reference evidence="1 2" key="1">
    <citation type="submission" date="2014-04" db="EMBL/GenBank/DDBJ databases">
        <title>Genome sequencing of Vibrio navarrensis strains.</title>
        <authorList>
            <person name="Gladney L.M."/>
            <person name="Katz L.S."/>
            <person name="Marino-Ramirez L."/>
            <person name="Jordan I.K."/>
        </authorList>
    </citation>
    <scope>NUCLEOTIDE SEQUENCE [LARGE SCALE GENOMIC DNA]</scope>
    <source>
        <strain evidence="1 2">ATCC 51183</strain>
    </source>
</reference>
<organism evidence="1 2">
    <name type="scientific">Vibrio navarrensis</name>
    <dbReference type="NCBI Taxonomy" id="29495"/>
    <lineage>
        <taxon>Bacteria</taxon>
        <taxon>Pseudomonadati</taxon>
        <taxon>Pseudomonadota</taxon>
        <taxon>Gammaproteobacteria</taxon>
        <taxon>Vibrionales</taxon>
        <taxon>Vibrionaceae</taxon>
        <taxon>Vibrio</taxon>
    </lineage>
</organism>
<dbReference type="SUPFAM" id="SSF143880">
    <property type="entry name" value="NE0471 N-terminal domain-like"/>
    <property type="match status" value="1"/>
</dbReference>
<protein>
    <recommendedName>
        <fullName evidence="3">DUF2442 domain-containing protein</fullName>
    </recommendedName>
</protein>
<keyword evidence="2" id="KW-1185">Reference proteome</keyword>
<dbReference type="RefSeq" id="WP_039428571.1">
    <property type="nucleotide sequence ID" value="NZ_CP061845.1"/>
</dbReference>
<dbReference type="PANTHER" id="PTHR40275">
    <property type="entry name" value="SSL7038 PROTEIN"/>
    <property type="match status" value="1"/>
</dbReference>
<comment type="caution">
    <text evidence="1">The sequence shown here is derived from an EMBL/GenBank/DDBJ whole genome shotgun (WGS) entry which is preliminary data.</text>
</comment>